<name>A0ABX1NI05_9RHOO</name>
<comment type="caution">
    <text evidence="2">The sequence shown here is derived from an EMBL/GenBank/DDBJ whole genome shotgun (WGS) entry which is preliminary data.</text>
</comment>
<organism evidence="2 3">
    <name type="scientific">Aromatoleum toluolicum</name>
    <dbReference type="NCBI Taxonomy" id="90060"/>
    <lineage>
        <taxon>Bacteria</taxon>
        <taxon>Pseudomonadati</taxon>
        <taxon>Pseudomonadota</taxon>
        <taxon>Betaproteobacteria</taxon>
        <taxon>Rhodocyclales</taxon>
        <taxon>Rhodocyclaceae</taxon>
        <taxon>Aromatoleum</taxon>
    </lineage>
</organism>
<accession>A0ABX1NI05</accession>
<gene>
    <name evidence="2" type="ORF">GPA27_16380</name>
</gene>
<evidence type="ECO:0000313" key="3">
    <source>
        <dbReference type="Proteomes" id="UP000634522"/>
    </source>
</evidence>
<feature type="region of interest" description="Disordered" evidence="1">
    <location>
        <begin position="61"/>
        <end position="93"/>
    </location>
</feature>
<evidence type="ECO:0000313" key="2">
    <source>
        <dbReference type="EMBL" id="NMF98957.1"/>
    </source>
</evidence>
<dbReference type="Proteomes" id="UP000634522">
    <property type="component" value="Unassembled WGS sequence"/>
</dbReference>
<dbReference type="RefSeq" id="WP_169141645.1">
    <property type="nucleotide sequence ID" value="NZ_WTVS01000035.1"/>
</dbReference>
<dbReference type="NCBIfam" id="NF045605">
    <property type="entry name" value="xseB_Acin_var"/>
    <property type="match status" value="1"/>
</dbReference>
<evidence type="ECO:0000256" key="1">
    <source>
        <dbReference type="SAM" id="MobiDB-lite"/>
    </source>
</evidence>
<reference evidence="2 3" key="1">
    <citation type="submission" date="2019-12" db="EMBL/GenBank/DDBJ databases">
        <title>Comparative genomics gives insights into the taxonomy of the Azoarcus-Aromatoleum group and reveals separate origins of nif in the plant-associated Azoarcus and non-plant-associated Aromatoleum sub-groups.</title>
        <authorList>
            <person name="Lafos M."/>
            <person name="Maluk M."/>
            <person name="Batista M."/>
            <person name="Junghare M."/>
            <person name="Carmona M."/>
            <person name="Faoro H."/>
            <person name="Cruz L.M."/>
            <person name="Battistoni F."/>
            <person name="De Souza E."/>
            <person name="Pedrosa F."/>
            <person name="Chen W.-M."/>
            <person name="Poole P.S."/>
            <person name="Dixon R.A."/>
            <person name="James E.K."/>
        </authorList>
    </citation>
    <scope>NUCLEOTIDE SEQUENCE [LARGE SCALE GENOMIC DNA]</scope>
    <source>
        <strain evidence="2 3">T</strain>
    </source>
</reference>
<dbReference type="EMBL" id="WTVS01000035">
    <property type="protein sequence ID" value="NMF98957.1"/>
    <property type="molecule type" value="Genomic_DNA"/>
</dbReference>
<sequence length="93" mass="10137">MAETTFKQAYGVLQNHAESLRNQQEPNIDDLLTIVTESVQAYNVCKARIDAVEKALEQALNGAGVGSRSVEDEPPPLASSSKTQPFDDMDVPF</sequence>
<keyword evidence="3" id="KW-1185">Reference proteome</keyword>
<proteinExistence type="predicted"/>
<protein>
    <submittedName>
        <fullName evidence="2">Uncharacterized protein</fullName>
    </submittedName>
</protein>